<dbReference type="Gene3D" id="3.20.20.450">
    <property type="entry name" value="EAL domain"/>
    <property type="match status" value="1"/>
</dbReference>
<evidence type="ECO:0000259" key="2">
    <source>
        <dbReference type="PROSITE" id="PS50887"/>
    </source>
</evidence>
<dbReference type="PANTHER" id="PTHR44757:SF2">
    <property type="entry name" value="BIOFILM ARCHITECTURE MAINTENANCE PROTEIN MBAA"/>
    <property type="match status" value="1"/>
</dbReference>
<dbReference type="InterPro" id="IPR001633">
    <property type="entry name" value="EAL_dom"/>
</dbReference>
<dbReference type="CDD" id="cd01948">
    <property type="entry name" value="EAL"/>
    <property type="match status" value="1"/>
</dbReference>
<feature type="domain" description="EAL" evidence="1">
    <location>
        <begin position="399"/>
        <end position="657"/>
    </location>
</feature>
<dbReference type="Pfam" id="PF00990">
    <property type="entry name" value="GGDEF"/>
    <property type="match status" value="1"/>
</dbReference>
<dbReference type="Pfam" id="PF00563">
    <property type="entry name" value="EAL"/>
    <property type="match status" value="1"/>
</dbReference>
<organism evidence="3 4">
    <name type="scientific">Massilia antarctica</name>
    <dbReference type="NCBI Taxonomy" id="2765360"/>
    <lineage>
        <taxon>Bacteria</taxon>
        <taxon>Pseudomonadati</taxon>
        <taxon>Pseudomonadota</taxon>
        <taxon>Betaproteobacteria</taxon>
        <taxon>Burkholderiales</taxon>
        <taxon>Oxalobacteraceae</taxon>
        <taxon>Telluria group</taxon>
        <taxon>Massilia</taxon>
    </lineage>
</organism>
<dbReference type="InterPro" id="IPR043128">
    <property type="entry name" value="Rev_trsase/Diguanyl_cyclase"/>
</dbReference>
<dbReference type="Pfam" id="PF14417">
    <property type="entry name" value="MEDS"/>
    <property type="match status" value="1"/>
</dbReference>
<dbReference type="SUPFAM" id="SSF141868">
    <property type="entry name" value="EAL domain-like"/>
    <property type="match status" value="1"/>
</dbReference>
<dbReference type="RefSeq" id="WP_206091608.1">
    <property type="nucleotide sequence ID" value="NZ_CP065053.1"/>
</dbReference>
<dbReference type="Proteomes" id="UP000662888">
    <property type="component" value="Chromosome"/>
</dbReference>
<dbReference type="InterPro" id="IPR035919">
    <property type="entry name" value="EAL_sf"/>
</dbReference>
<dbReference type="InterPro" id="IPR029787">
    <property type="entry name" value="Nucleotide_cyclase"/>
</dbReference>
<dbReference type="SMART" id="SM00267">
    <property type="entry name" value="GGDEF"/>
    <property type="match status" value="1"/>
</dbReference>
<dbReference type="InterPro" id="IPR052155">
    <property type="entry name" value="Biofilm_reg_signaling"/>
</dbReference>
<evidence type="ECO:0000313" key="4">
    <source>
        <dbReference type="Proteomes" id="UP000662888"/>
    </source>
</evidence>
<dbReference type="PROSITE" id="PS50887">
    <property type="entry name" value="GGDEF"/>
    <property type="match status" value="1"/>
</dbReference>
<protein>
    <submittedName>
        <fullName evidence="3">EAL domain-containing protein</fullName>
    </submittedName>
</protein>
<evidence type="ECO:0000313" key="3">
    <source>
        <dbReference type="EMBL" id="QPI52113.1"/>
    </source>
</evidence>
<reference evidence="3 4" key="1">
    <citation type="submission" date="2020-11" db="EMBL/GenBank/DDBJ databases">
        <authorList>
            <person name="Sun Q."/>
        </authorList>
    </citation>
    <scope>NUCLEOTIDE SEQUENCE [LARGE SCALE GENOMIC DNA]</scope>
    <source>
        <strain evidence="3 4">P8398</strain>
    </source>
</reference>
<dbReference type="PROSITE" id="PS50883">
    <property type="entry name" value="EAL"/>
    <property type="match status" value="1"/>
</dbReference>
<dbReference type="InterPro" id="IPR025847">
    <property type="entry name" value="MEDS_domain"/>
</dbReference>
<dbReference type="NCBIfam" id="TIGR00254">
    <property type="entry name" value="GGDEF"/>
    <property type="match status" value="1"/>
</dbReference>
<dbReference type="PANTHER" id="PTHR44757">
    <property type="entry name" value="DIGUANYLATE CYCLASE DGCP"/>
    <property type="match status" value="1"/>
</dbReference>
<gene>
    <name evidence="3" type="ORF">IV454_11775</name>
</gene>
<dbReference type="Gene3D" id="3.30.70.270">
    <property type="match status" value="1"/>
</dbReference>
<proteinExistence type="predicted"/>
<dbReference type="SMART" id="SM00052">
    <property type="entry name" value="EAL"/>
    <property type="match status" value="1"/>
</dbReference>
<evidence type="ECO:0000259" key="1">
    <source>
        <dbReference type="PROSITE" id="PS50883"/>
    </source>
</evidence>
<sequence>MNDHLVQFYEDDVFLIKGLSDYIGSALERGDRGIAIATSGHLDMLHETLCARGLVDAQGRSADGSYLALHADRMLPMFMEDGLPDERRFRTAIGNVIRKASEQHRGRVWVFGEMVAILCATSHRSLNAVGKHDAAIRVERFFNKLQRQFDFELLCAYPLNAFPAAADAPMFDEVCTLHTHVLPAESYDPAANVHMLQRTIAALQQQAYSLSTEVRDRQLVEQALREVNIDRLTGLPNRNVFHDRLEMDIKKAHRSALPLALLFIDLDHFKEINDTLGHQVGDMLLKQVGQRLQTYVRESDTVARLGGDEFTITLSGLNNVDTVTDVAQKIRNDLAKPFLLGNELAYISASIGITLYPRDAQTAGELLRNADQAMYQSKDNGRNRFTYFTPSMQEAAQARMAISNELRRAIDEGQLAVHFQPIVDMHDGRIRKAEALVRWQHPARGAVSPVEFIPIAEHTGQIVAIGNWVFREALAHARRWRELDQQLTVNINVSPAQFYHTNGDNCRHWLTDNAIDINGGAGPPAVGLEITEGLLLASNHAVMKQLLAFQQAGIKISLDDFGTGYSSLSYLRKFNLDYLKIDKSFVYNLEHDAANVALCEAIIVMAHKLGLKVIAEGVETEQQYDILRRAGCDYGQGFLLGEPLPPDGFEALLHERMMASALNRPAGTVRSPHR</sequence>
<name>A0AA49A9Y1_9BURK</name>
<dbReference type="EMBL" id="CP065053">
    <property type="protein sequence ID" value="QPI52113.1"/>
    <property type="molecule type" value="Genomic_DNA"/>
</dbReference>
<keyword evidence="4" id="KW-1185">Reference proteome</keyword>
<dbReference type="CDD" id="cd01949">
    <property type="entry name" value="GGDEF"/>
    <property type="match status" value="1"/>
</dbReference>
<dbReference type="InterPro" id="IPR000160">
    <property type="entry name" value="GGDEF_dom"/>
</dbReference>
<feature type="domain" description="GGDEF" evidence="2">
    <location>
        <begin position="257"/>
        <end position="390"/>
    </location>
</feature>
<accession>A0AA49A9Y1</accession>
<dbReference type="SUPFAM" id="SSF55073">
    <property type="entry name" value="Nucleotide cyclase"/>
    <property type="match status" value="1"/>
</dbReference>